<dbReference type="HOGENOM" id="CLU_086499_0_2_1"/>
<dbReference type="InterPro" id="IPR014719">
    <property type="entry name" value="Ribosomal_bL12_C/ClpS-like"/>
</dbReference>
<evidence type="ECO:0000313" key="6">
    <source>
        <dbReference type="EnsemblMetazoa" id="SMAR007385-PA"/>
    </source>
</evidence>
<reference evidence="7" key="1">
    <citation type="submission" date="2011-05" db="EMBL/GenBank/DDBJ databases">
        <authorList>
            <person name="Richards S.R."/>
            <person name="Qu J."/>
            <person name="Jiang H."/>
            <person name="Jhangiani S.N."/>
            <person name="Agravi P."/>
            <person name="Goodspeed R."/>
            <person name="Gross S."/>
            <person name="Mandapat C."/>
            <person name="Jackson L."/>
            <person name="Mathew T."/>
            <person name="Pu L."/>
            <person name="Thornton R."/>
            <person name="Saada N."/>
            <person name="Wilczek-Boney K.B."/>
            <person name="Lee S."/>
            <person name="Kovar C."/>
            <person name="Wu Y."/>
            <person name="Scherer S.E."/>
            <person name="Worley K.C."/>
            <person name="Muzny D.M."/>
            <person name="Gibbs R."/>
        </authorList>
    </citation>
    <scope>NUCLEOTIDE SEQUENCE</scope>
    <source>
        <strain evidence="7">Brora</strain>
    </source>
</reference>
<sequence length="176" mass="19526">MNFVRLCRCLPRLNGAGKLAKMSTAVEQQRVEITMPTSDGATKNYSPKIHTIVDEISKLTLLQVSELNELLKIRLKIPDAPLVGYGVAAAPTQSGQKEKEEKVVKSNYTVKLVKFDTSKKVQLIKEMKNLVEGMNLVQAKKFIENLPQIVRADVSEKESKELAEAIKNAGGECEIE</sequence>
<dbReference type="InterPro" id="IPR000206">
    <property type="entry name" value="Ribosomal_bL12"/>
</dbReference>
<dbReference type="AlphaFoldDB" id="T1J1G6"/>
<accession>T1J1G6</accession>
<dbReference type="GO" id="GO:0005762">
    <property type="term" value="C:mitochondrial large ribosomal subunit"/>
    <property type="evidence" value="ECO:0007669"/>
    <property type="project" value="TreeGrafter"/>
</dbReference>
<dbReference type="PANTHER" id="PTHR45987:SF4">
    <property type="entry name" value="LARGE RIBOSOMAL SUBUNIT PROTEIN BL12M"/>
    <property type="match status" value="1"/>
</dbReference>
<dbReference type="GO" id="GO:0003735">
    <property type="term" value="F:structural constituent of ribosome"/>
    <property type="evidence" value="ECO:0007669"/>
    <property type="project" value="InterPro"/>
</dbReference>
<evidence type="ECO:0000256" key="3">
    <source>
        <dbReference type="ARBA" id="ARBA00023274"/>
    </source>
</evidence>
<dbReference type="Pfam" id="PF00542">
    <property type="entry name" value="Ribosomal_L12"/>
    <property type="match status" value="1"/>
</dbReference>
<dbReference type="InterPro" id="IPR036235">
    <property type="entry name" value="Ribosomal_bL12_oligo_N_sf"/>
</dbReference>
<dbReference type="PANTHER" id="PTHR45987">
    <property type="entry name" value="39S RIBOSOMAL PROTEIN L12"/>
    <property type="match status" value="1"/>
</dbReference>
<dbReference type="SUPFAM" id="SSF48300">
    <property type="entry name" value="Ribosomal protein L7/12, oligomerisation (N-terminal) domain"/>
    <property type="match status" value="1"/>
</dbReference>
<reference evidence="6" key="2">
    <citation type="submission" date="2015-02" db="UniProtKB">
        <authorList>
            <consortium name="EnsemblMetazoa"/>
        </authorList>
    </citation>
    <scope>IDENTIFICATION</scope>
</reference>
<dbReference type="Gene3D" id="3.30.1390.10">
    <property type="match status" value="1"/>
</dbReference>
<protein>
    <recommendedName>
        <fullName evidence="8">39S ribosomal protein L12, mitochondrial</fullName>
    </recommendedName>
</protein>
<dbReference type="InterPro" id="IPR013823">
    <property type="entry name" value="Ribosomal_bL12_C"/>
</dbReference>
<keyword evidence="2" id="KW-0689">Ribosomal protein</keyword>
<evidence type="ECO:0000259" key="5">
    <source>
        <dbReference type="Pfam" id="PF16320"/>
    </source>
</evidence>
<dbReference type="eggNOG" id="KOG1715">
    <property type="taxonomic scope" value="Eukaryota"/>
</dbReference>
<dbReference type="GO" id="GO:0003729">
    <property type="term" value="F:mRNA binding"/>
    <property type="evidence" value="ECO:0007669"/>
    <property type="project" value="TreeGrafter"/>
</dbReference>
<evidence type="ECO:0000256" key="2">
    <source>
        <dbReference type="ARBA" id="ARBA00022980"/>
    </source>
</evidence>
<evidence type="ECO:0000256" key="1">
    <source>
        <dbReference type="ARBA" id="ARBA00007197"/>
    </source>
</evidence>
<dbReference type="Proteomes" id="UP000014500">
    <property type="component" value="Unassembled WGS sequence"/>
</dbReference>
<comment type="similarity">
    <text evidence="1">Belongs to the bacterial ribosomal protein bL12 family.</text>
</comment>
<dbReference type="EnsemblMetazoa" id="SMAR007385-RA">
    <property type="protein sequence ID" value="SMAR007385-PA"/>
    <property type="gene ID" value="SMAR007385"/>
</dbReference>
<dbReference type="OMA" id="LEDKWGV"/>
<dbReference type="SUPFAM" id="SSF54736">
    <property type="entry name" value="ClpS-like"/>
    <property type="match status" value="1"/>
</dbReference>
<evidence type="ECO:0000259" key="4">
    <source>
        <dbReference type="Pfam" id="PF00542"/>
    </source>
</evidence>
<dbReference type="GO" id="GO:0006412">
    <property type="term" value="P:translation"/>
    <property type="evidence" value="ECO:0007669"/>
    <property type="project" value="InterPro"/>
</dbReference>
<keyword evidence="7" id="KW-1185">Reference proteome</keyword>
<name>T1J1G6_STRMM</name>
<evidence type="ECO:0008006" key="8">
    <source>
        <dbReference type="Google" id="ProtNLM"/>
    </source>
</evidence>
<keyword evidence="3" id="KW-0687">Ribonucleoprotein</keyword>
<dbReference type="Gene3D" id="1.20.5.710">
    <property type="entry name" value="Single helix bin"/>
    <property type="match status" value="1"/>
</dbReference>
<proteinExistence type="inferred from homology"/>
<dbReference type="Pfam" id="PF16320">
    <property type="entry name" value="Ribosomal_L12_N"/>
    <property type="match status" value="1"/>
</dbReference>
<organism evidence="6 7">
    <name type="scientific">Strigamia maritima</name>
    <name type="common">European centipede</name>
    <name type="synonym">Geophilus maritimus</name>
    <dbReference type="NCBI Taxonomy" id="126957"/>
    <lineage>
        <taxon>Eukaryota</taxon>
        <taxon>Metazoa</taxon>
        <taxon>Ecdysozoa</taxon>
        <taxon>Arthropoda</taxon>
        <taxon>Myriapoda</taxon>
        <taxon>Chilopoda</taxon>
        <taxon>Pleurostigmophora</taxon>
        <taxon>Geophilomorpha</taxon>
        <taxon>Linotaeniidae</taxon>
        <taxon>Strigamia</taxon>
    </lineage>
</organism>
<dbReference type="PhylomeDB" id="T1J1G6"/>
<dbReference type="EMBL" id="JH431785">
    <property type="status" value="NOT_ANNOTATED_CDS"/>
    <property type="molecule type" value="Genomic_DNA"/>
</dbReference>
<feature type="domain" description="Large ribosomal subunit protein bL12 C-terminal" evidence="4">
    <location>
        <begin position="109"/>
        <end position="176"/>
    </location>
</feature>
<feature type="domain" description="Large ribosomal subunit protein bL12 oligomerization" evidence="5">
    <location>
        <begin position="48"/>
        <end position="91"/>
    </location>
</feature>
<dbReference type="InterPro" id="IPR008932">
    <property type="entry name" value="Ribosomal_bL12_oligo"/>
</dbReference>
<evidence type="ECO:0000313" key="7">
    <source>
        <dbReference type="Proteomes" id="UP000014500"/>
    </source>
</evidence>
<dbReference type="STRING" id="126957.T1J1G6"/>